<evidence type="ECO:0000256" key="3">
    <source>
        <dbReference type="ARBA" id="ARBA00022722"/>
    </source>
</evidence>
<evidence type="ECO:0000256" key="5">
    <source>
        <dbReference type="ARBA" id="ARBA00022759"/>
    </source>
</evidence>
<dbReference type="GO" id="GO:0046872">
    <property type="term" value="F:metal ion binding"/>
    <property type="evidence" value="ECO:0007669"/>
    <property type="project" value="UniProtKB-KW"/>
</dbReference>
<dbReference type="Proteomes" id="UP000179227">
    <property type="component" value="Unassembled WGS sequence"/>
</dbReference>
<dbReference type="NCBIfam" id="TIGR00043">
    <property type="entry name" value="rRNA maturation RNase YbeY"/>
    <property type="match status" value="1"/>
</dbReference>
<comment type="caution">
    <text evidence="8">The sequence shown here is derived from an EMBL/GenBank/DDBJ whole genome shotgun (WGS) entry which is preliminary data.</text>
</comment>
<proteinExistence type="inferred from homology"/>
<dbReference type="Pfam" id="PF02130">
    <property type="entry name" value="YbeY"/>
    <property type="match status" value="1"/>
</dbReference>
<dbReference type="InterPro" id="IPR002036">
    <property type="entry name" value="YbeY"/>
</dbReference>
<evidence type="ECO:0000256" key="7">
    <source>
        <dbReference type="ARBA" id="ARBA00022833"/>
    </source>
</evidence>
<sequence>MIKVLIKTDTRYPVNRKIVRVAVEDTFKKYKIENADFEVSVAVVGGRKMKQLTDKYLNDGGKHQILTFALEEEAKSLRILNTSSEEIRGGLRSHGFINPSGEILRLGDIVLCWPQTILEASEDEMMVDDKVYELICHGTEHLLGKDHDESLVG</sequence>
<keyword evidence="3" id="KW-0540">Nuclease</keyword>
<dbReference type="GO" id="GO:0004222">
    <property type="term" value="F:metalloendopeptidase activity"/>
    <property type="evidence" value="ECO:0007669"/>
    <property type="project" value="InterPro"/>
</dbReference>
<keyword evidence="7" id="KW-0862">Zinc</keyword>
<dbReference type="GO" id="GO:0004519">
    <property type="term" value="F:endonuclease activity"/>
    <property type="evidence" value="ECO:0007669"/>
    <property type="project" value="UniProtKB-KW"/>
</dbReference>
<evidence type="ECO:0000313" key="8">
    <source>
        <dbReference type="EMBL" id="OGE10321.1"/>
    </source>
</evidence>
<keyword evidence="5" id="KW-0255">Endonuclease</keyword>
<gene>
    <name evidence="8" type="ORF">A3A60_04750</name>
</gene>
<reference evidence="8 9" key="1">
    <citation type="journal article" date="2016" name="Nat. Commun.">
        <title>Thousands of microbial genomes shed light on interconnected biogeochemical processes in an aquifer system.</title>
        <authorList>
            <person name="Anantharaman K."/>
            <person name="Brown C.T."/>
            <person name="Hug L.A."/>
            <person name="Sharon I."/>
            <person name="Castelle C.J."/>
            <person name="Probst A.J."/>
            <person name="Thomas B.C."/>
            <person name="Singh A."/>
            <person name="Wilkins M.J."/>
            <person name="Karaoz U."/>
            <person name="Brodie E.L."/>
            <person name="Williams K.H."/>
            <person name="Hubbard S.S."/>
            <person name="Banfield J.F."/>
        </authorList>
    </citation>
    <scope>NUCLEOTIDE SEQUENCE [LARGE SCALE GENOMIC DNA]</scope>
</reference>
<protein>
    <submittedName>
        <fullName evidence="8">rRNA maturation RNase YbeY</fullName>
    </submittedName>
</protein>
<organism evidence="8 9">
    <name type="scientific">Candidatus Curtissbacteria bacterium RIFCSPLOWO2_01_FULL_42_26</name>
    <dbReference type="NCBI Taxonomy" id="1797729"/>
    <lineage>
        <taxon>Bacteria</taxon>
        <taxon>Candidatus Curtissiibacteriota</taxon>
    </lineage>
</organism>
<dbReference type="GO" id="GO:0006364">
    <property type="term" value="P:rRNA processing"/>
    <property type="evidence" value="ECO:0007669"/>
    <property type="project" value="InterPro"/>
</dbReference>
<evidence type="ECO:0000256" key="2">
    <source>
        <dbReference type="ARBA" id="ARBA00010875"/>
    </source>
</evidence>
<comment type="similarity">
    <text evidence="2">Belongs to the endoribonuclease YbeY family.</text>
</comment>
<evidence type="ECO:0000256" key="1">
    <source>
        <dbReference type="ARBA" id="ARBA00001947"/>
    </source>
</evidence>
<name>A0A1F5I1S5_9BACT</name>
<dbReference type="STRING" id="1797729.A3A60_04750"/>
<keyword evidence="4" id="KW-0479">Metal-binding</keyword>
<comment type="cofactor">
    <cofactor evidence="1">
        <name>Zn(2+)</name>
        <dbReference type="ChEBI" id="CHEBI:29105"/>
    </cofactor>
</comment>
<dbReference type="EMBL" id="MFBS01000011">
    <property type="protein sequence ID" value="OGE10321.1"/>
    <property type="molecule type" value="Genomic_DNA"/>
</dbReference>
<dbReference type="SUPFAM" id="SSF55486">
    <property type="entry name" value="Metalloproteases ('zincins'), catalytic domain"/>
    <property type="match status" value="1"/>
</dbReference>
<evidence type="ECO:0000256" key="4">
    <source>
        <dbReference type="ARBA" id="ARBA00022723"/>
    </source>
</evidence>
<dbReference type="AlphaFoldDB" id="A0A1F5I1S5"/>
<dbReference type="Gene3D" id="3.40.390.30">
    <property type="entry name" value="Metalloproteases ('zincins'), catalytic domain"/>
    <property type="match status" value="1"/>
</dbReference>
<evidence type="ECO:0000256" key="6">
    <source>
        <dbReference type="ARBA" id="ARBA00022801"/>
    </source>
</evidence>
<dbReference type="InterPro" id="IPR023091">
    <property type="entry name" value="MetalPrtase_cat_dom_sf_prd"/>
</dbReference>
<evidence type="ECO:0000313" key="9">
    <source>
        <dbReference type="Proteomes" id="UP000179227"/>
    </source>
</evidence>
<keyword evidence="6" id="KW-0378">Hydrolase</keyword>
<accession>A0A1F5I1S5</accession>